<feature type="non-terminal residue" evidence="1">
    <location>
        <position position="222"/>
    </location>
</feature>
<dbReference type="EMBL" id="UINC01069074">
    <property type="protein sequence ID" value="SVC02170.1"/>
    <property type="molecule type" value="Genomic_DNA"/>
</dbReference>
<dbReference type="InterPro" id="IPR027417">
    <property type="entry name" value="P-loop_NTPase"/>
</dbReference>
<sequence length="222" mass="25440">MNTDKKQLKEAIRNEFKKCAKDPAHFLKRYCYIQHPQKGKIKFDLYDYQEKTLKEFVNKDYNVLLKARQLGISTLTAGYALWMMTFYDDKNILVIATKQDVAKNLVTKVRVMHASLPTWLKQKCVEDNKLSLRYKNGSQIKAVASSEEAGRSEALSLLILDEAAFIPRIDSIWTAASQTLALGGRCIALSTPNGVGNWFHKTWIDAEDGLNEWNILRLHWSV</sequence>
<protein>
    <submittedName>
        <fullName evidence="1">Uncharacterized protein</fullName>
    </submittedName>
</protein>
<evidence type="ECO:0000313" key="1">
    <source>
        <dbReference type="EMBL" id="SVC02170.1"/>
    </source>
</evidence>
<dbReference type="Gene3D" id="3.40.50.300">
    <property type="entry name" value="P-loop containing nucleotide triphosphate hydrolases"/>
    <property type="match status" value="1"/>
</dbReference>
<dbReference type="Pfam" id="PF03237">
    <property type="entry name" value="Terminase_6N"/>
    <property type="match status" value="1"/>
</dbReference>
<name>A0A382IR57_9ZZZZ</name>
<dbReference type="AlphaFoldDB" id="A0A382IR57"/>
<proteinExistence type="predicted"/>
<reference evidence="1" key="1">
    <citation type="submission" date="2018-05" db="EMBL/GenBank/DDBJ databases">
        <authorList>
            <person name="Lanie J.A."/>
            <person name="Ng W.-L."/>
            <person name="Kazmierczak K.M."/>
            <person name="Andrzejewski T.M."/>
            <person name="Davidsen T.M."/>
            <person name="Wayne K.J."/>
            <person name="Tettelin H."/>
            <person name="Glass J.I."/>
            <person name="Rusch D."/>
            <person name="Podicherti R."/>
            <person name="Tsui H.-C.T."/>
            <person name="Winkler M.E."/>
        </authorList>
    </citation>
    <scope>NUCLEOTIDE SEQUENCE</scope>
</reference>
<organism evidence="1">
    <name type="scientific">marine metagenome</name>
    <dbReference type="NCBI Taxonomy" id="408172"/>
    <lineage>
        <taxon>unclassified sequences</taxon>
        <taxon>metagenomes</taxon>
        <taxon>ecological metagenomes</taxon>
    </lineage>
</organism>
<gene>
    <name evidence="1" type="ORF">METZ01_LOCUS255024</name>
</gene>
<accession>A0A382IR57</accession>